<keyword evidence="5" id="KW-0805">Transcription regulation</keyword>
<dbReference type="InterPro" id="IPR051552">
    <property type="entry name" value="HptR"/>
</dbReference>
<dbReference type="Pfam" id="PF12833">
    <property type="entry name" value="HTH_18"/>
    <property type="match status" value="1"/>
</dbReference>
<dbReference type="InterPro" id="IPR018060">
    <property type="entry name" value="HTH_AraC"/>
</dbReference>
<dbReference type="PANTHER" id="PTHR42713">
    <property type="entry name" value="HISTIDINE KINASE-RELATED"/>
    <property type="match status" value="1"/>
</dbReference>
<feature type="modified residue" description="4-aspartylphosphate" evidence="8">
    <location>
        <position position="54"/>
    </location>
</feature>
<evidence type="ECO:0000256" key="8">
    <source>
        <dbReference type="PROSITE-ProRule" id="PRU00169"/>
    </source>
</evidence>
<dbReference type="InterPro" id="IPR009057">
    <property type="entry name" value="Homeodomain-like_sf"/>
</dbReference>
<evidence type="ECO:0000256" key="6">
    <source>
        <dbReference type="ARBA" id="ARBA00023125"/>
    </source>
</evidence>
<dbReference type="Proteomes" id="UP001652445">
    <property type="component" value="Unassembled WGS sequence"/>
</dbReference>
<evidence type="ECO:0000256" key="7">
    <source>
        <dbReference type="ARBA" id="ARBA00023163"/>
    </source>
</evidence>
<dbReference type="Pfam" id="PF00072">
    <property type="entry name" value="Response_reg"/>
    <property type="match status" value="1"/>
</dbReference>
<evidence type="ECO:0000256" key="5">
    <source>
        <dbReference type="ARBA" id="ARBA00023015"/>
    </source>
</evidence>
<dbReference type="RefSeq" id="WP_262682542.1">
    <property type="nucleotide sequence ID" value="NZ_JAOQIO010000007.1"/>
</dbReference>
<evidence type="ECO:0000259" key="9">
    <source>
        <dbReference type="PROSITE" id="PS01124"/>
    </source>
</evidence>
<gene>
    <name evidence="11" type="ORF">OB236_02455</name>
</gene>
<evidence type="ECO:0000259" key="10">
    <source>
        <dbReference type="PROSITE" id="PS50110"/>
    </source>
</evidence>
<evidence type="ECO:0000313" key="11">
    <source>
        <dbReference type="EMBL" id="MCU6790981.1"/>
    </source>
</evidence>
<dbReference type="EMBL" id="JAOQIO010000007">
    <property type="protein sequence ID" value="MCU6790981.1"/>
    <property type="molecule type" value="Genomic_DNA"/>
</dbReference>
<feature type="domain" description="Response regulatory" evidence="10">
    <location>
        <begin position="2"/>
        <end position="119"/>
    </location>
</feature>
<evidence type="ECO:0000256" key="4">
    <source>
        <dbReference type="ARBA" id="ARBA00023012"/>
    </source>
</evidence>
<keyword evidence="12" id="KW-1185">Reference proteome</keyword>
<dbReference type="CDD" id="cd17536">
    <property type="entry name" value="REC_YesN-like"/>
    <property type="match status" value="1"/>
</dbReference>
<dbReference type="SUPFAM" id="SSF52172">
    <property type="entry name" value="CheY-like"/>
    <property type="match status" value="1"/>
</dbReference>
<comment type="subcellular location">
    <subcellularLocation>
        <location evidence="1">Cytoplasm</location>
    </subcellularLocation>
</comment>
<keyword evidence="2" id="KW-0963">Cytoplasm</keyword>
<evidence type="ECO:0000256" key="3">
    <source>
        <dbReference type="ARBA" id="ARBA00022553"/>
    </source>
</evidence>
<evidence type="ECO:0000256" key="1">
    <source>
        <dbReference type="ARBA" id="ARBA00004496"/>
    </source>
</evidence>
<comment type="caution">
    <text evidence="11">The sequence shown here is derived from an EMBL/GenBank/DDBJ whole genome shotgun (WGS) entry which is preliminary data.</text>
</comment>
<dbReference type="Gene3D" id="1.10.10.60">
    <property type="entry name" value="Homeodomain-like"/>
    <property type="match status" value="2"/>
</dbReference>
<name>A0ABT2U8N1_9BACL</name>
<dbReference type="PROSITE" id="PS01124">
    <property type="entry name" value="HTH_ARAC_FAMILY_2"/>
    <property type="match status" value="1"/>
</dbReference>
<keyword evidence="3 8" id="KW-0597">Phosphoprotein</keyword>
<dbReference type="PROSITE" id="PS00041">
    <property type="entry name" value="HTH_ARAC_FAMILY_1"/>
    <property type="match status" value="1"/>
</dbReference>
<keyword evidence="7" id="KW-0804">Transcription</keyword>
<proteinExistence type="predicted"/>
<dbReference type="PANTHER" id="PTHR42713:SF3">
    <property type="entry name" value="TRANSCRIPTIONAL REGULATORY PROTEIN HPTR"/>
    <property type="match status" value="1"/>
</dbReference>
<dbReference type="InterPro" id="IPR018062">
    <property type="entry name" value="HTH_AraC-typ_CS"/>
</dbReference>
<evidence type="ECO:0000313" key="12">
    <source>
        <dbReference type="Proteomes" id="UP001652445"/>
    </source>
</evidence>
<dbReference type="InterPro" id="IPR001789">
    <property type="entry name" value="Sig_transdc_resp-reg_receiver"/>
</dbReference>
<protein>
    <submittedName>
        <fullName evidence="11">Response regulator</fullName>
    </submittedName>
</protein>
<dbReference type="SMART" id="SM00448">
    <property type="entry name" value="REC"/>
    <property type="match status" value="1"/>
</dbReference>
<organism evidence="11 12">
    <name type="scientific">Paenibacillus baimaensis</name>
    <dbReference type="NCBI Taxonomy" id="2982185"/>
    <lineage>
        <taxon>Bacteria</taxon>
        <taxon>Bacillati</taxon>
        <taxon>Bacillota</taxon>
        <taxon>Bacilli</taxon>
        <taxon>Bacillales</taxon>
        <taxon>Paenibacillaceae</taxon>
        <taxon>Paenibacillus</taxon>
    </lineage>
</organism>
<dbReference type="Gene3D" id="3.40.50.2300">
    <property type="match status" value="1"/>
</dbReference>
<keyword evidence="6" id="KW-0238">DNA-binding</keyword>
<reference evidence="11 12" key="1">
    <citation type="submission" date="2022-09" db="EMBL/GenBank/DDBJ databases">
        <authorList>
            <person name="Han X.L."/>
            <person name="Wang Q."/>
            <person name="Lu T."/>
        </authorList>
    </citation>
    <scope>NUCLEOTIDE SEQUENCE [LARGE SCALE GENOMIC DNA]</scope>
    <source>
        <strain evidence="11 12">WQ 127069</strain>
    </source>
</reference>
<keyword evidence="4" id="KW-0902">Two-component regulatory system</keyword>
<dbReference type="SUPFAM" id="SSF46689">
    <property type="entry name" value="Homeodomain-like"/>
    <property type="match status" value="2"/>
</dbReference>
<accession>A0ABT2U8N1</accession>
<sequence length="532" mass="61796">MKLLIVEDEHHVRERIAEGIEWADNQVELVAAVGSSREALTILQKDHIDIVLTDIQMPLMSGLELAKWLKQKFPLIKVIILTGYDDFEYARESIEYGVFQYLVKPAENELIMRTVLDAKAVREREINEKHNIATLEAKWNEQLPDLQKMFYKNWLNGRYSIWEIEKRGRDLLLALDARKYLPIIFDMDPISEDNGRFQVQDRSLVQFLLATIASDVLADQECVVLQDDDGMTAVVFIWPDEERDETLYGRVNPLISGLLGTVKDCLKLTASAGIGPLVADKQLLANAYKQSRMALQERIILGNEIAIPYRDVVSIQDSWMMMSHLEKEYEVAIETGDRTKCEAFIQQMMELGFSAHTPVTEAKEMLWRITCLLARIIHIHGWTLREALQQDYADFENFNQLLSKEQVGEWLRRMTSRISQTITERRQTGTQLAMSQVIGFIQERLHEEELNLYLVAEKMFISYSYLSRTFKEVTGESFSDYVLRLRMERAKELLTKGIKVYDTAEQVGYKHVNYFSKSFQKYWGVKPSEIYK</sequence>
<evidence type="ECO:0000256" key="2">
    <source>
        <dbReference type="ARBA" id="ARBA00022490"/>
    </source>
</evidence>
<feature type="domain" description="HTH araC/xylS-type" evidence="9">
    <location>
        <begin position="435"/>
        <end position="532"/>
    </location>
</feature>
<dbReference type="PROSITE" id="PS50110">
    <property type="entry name" value="RESPONSE_REGULATORY"/>
    <property type="match status" value="1"/>
</dbReference>
<dbReference type="SMART" id="SM00342">
    <property type="entry name" value="HTH_ARAC"/>
    <property type="match status" value="1"/>
</dbReference>
<dbReference type="InterPro" id="IPR011006">
    <property type="entry name" value="CheY-like_superfamily"/>
</dbReference>